<keyword evidence="8" id="KW-1185">Reference proteome</keyword>
<organism evidence="7">
    <name type="scientific">Notodromas monacha</name>
    <dbReference type="NCBI Taxonomy" id="399045"/>
    <lineage>
        <taxon>Eukaryota</taxon>
        <taxon>Metazoa</taxon>
        <taxon>Ecdysozoa</taxon>
        <taxon>Arthropoda</taxon>
        <taxon>Crustacea</taxon>
        <taxon>Oligostraca</taxon>
        <taxon>Ostracoda</taxon>
        <taxon>Podocopa</taxon>
        <taxon>Podocopida</taxon>
        <taxon>Cypridocopina</taxon>
        <taxon>Cypridoidea</taxon>
        <taxon>Cyprididae</taxon>
        <taxon>Notodromas</taxon>
    </lineage>
</organism>
<evidence type="ECO:0000313" key="7">
    <source>
        <dbReference type="EMBL" id="CAD7284849.1"/>
    </source>
</evidence>
<evidence type="ECO:0000259" key="5">
    <source>
        <dbReference type="PROSITE" id="PS50174"/>
    </source>
</evidence>
<dbReference type="EMBL" id="OA892165">
    <property type="protein sequence ID" value="CAD7284849.1"/>
    <property type="molecule type" value="Genomic_DNA"/>
</dbReference>
<feature type="region of interest" description="Disordered" evidence="4">
    <location>
        <begin position="196"/>
        <end position="219"/>
    </location>
</feature>
<dbReference type="InterPro" id="IPR025239">
    <property type="entry name" value="DUF4187"/>
</dbReference>
<evidence type="ECO:0000313" key="8">
    <source>
        <dbReference type="Proteomes" id="UP000678499"/>
    </source>
</evidence>
<feature type="region of interest" description="Disordered" evidence="4">
    <location>
        <begin position="18"/>
        <end position="66"/>
    </location>
</feature>
<dbReference type="SMART" id="SM01173">
    <property type="entry name" value="DUF4187"/>
    <property type="match status" value="1"/>
</dbReference>
<name>A0A7R9C2M1_9CRUS</name>
<dbReference type="EMBL" id="CAJPEX010001814">
    <property type="protein sequence ID" value="CAG0919994.1"/>
    <property type="molecule type" value="Genomic_DNA"/>
</dbReference>
<dbReference type="SMART" id="SM00443">
    <property type="entry name" value="G_patch"/>
    <property type="match status" value="1"/>
</dbReference>
<dbReference type="PROSITE" id="PS50174">
    <property type="entry name" value="G_PATCH"/>
    <property type="match status" value="1"/>
</dbReference>
<dbReference type="OrthoDB" id="786951at2759"/>
<dbReference type="InterPro" id="IPR039249">
    <property type="entry name" value="GPATCH11"/>
</dbReference>
<feature type="domain" description="G-patch" evidence="5">
    <location>
        <begin position="81"/>
        <end position="127"/>
    </location>
</feature>
<comment type="similarity">
    <text evidence="1">Belongs to the GPATCH11 family.</text>
</comment>
<dbReference type="GO" id="GO:0000776">
    <property type="term" value="C:kinetochore"/>
    <property type="evidence" value="ECO:0007669"/>
    <property type="project" value="TreeGrafter"/>
</dbReference>
<dbReference type="Pfam" id="PF13821">
    <property type="entry name" value="DUF4187"/>
    <property type="match status" value="1"/>
</dbReference>
<dbReference type="EMBL" id="CAJPEX010010128">
    <property type="protein sequence ID" value="CAG0925001.1"/>
    <property type="molecule type" value="Genomic_DNA"/>
</dbReference>
<evidence type="ECO:0000256" key="4">
    <source>
        <dbReference type="SAM" id="MobiDB-lite"/>
    </source>
</evidence>
<evidence type="ECO:0000256" key="1">
    <source>
        <dbReference type="ARBA" id="ARBA00007140"/>
    </source>
</evidence>
<gene>
    <name evidence="7" type="ORF">NMOB1V02_LOCUS12453</name>
    <name evidence="6" type="ORF">NMOB1V02_LOCUS7506</name>
</gene>
<dbReference type="AlphaFoldDB" id="A0A7R9C2M1"/>
<sequence>MSDDEDYDSEDILKQCLAAASSSSSTNIRGDAPQSEKRKRELWKRQQLAKEEQDKAKKAKKEKAREAVTTLEKGLSTAIEPTNKGFQLLAKMGYEPGKALGIQPNARTEPIKPIVKANRFGLGKPEEENKKHEKLISEMQERASKREEMLVDFRSQKSQLLAEKIISRDLSNAQKACRTQDVEAGMVEPRIPWFWPLKPPDETDVQDEEESEEETLSDGEKLMEITEYLRTLYNYCVWCGIRFEGPSELDGECPGNSREAHD</sequence>
<dbReference type="InterPro" id="IPR000467">
    <property type="entry name" value="G_patch_dom"/>
</dbReference>
<evidence type="ECO:0000256" key="3">
    <source>
        <dbReference type="ARBA" id="ARBA00030688"/>
    </source>
</evidence>
<dbReference type="EMBL" id="OA883851">
    <property type="protein sequence ID" value="CAD7279842.1"/>
    <property type="molecule type" value="Genomic_DNA"/>
</dbReference>
<reference evidence="7" key="1">
    <citation type="submission" date="2020-11" db="EMBL/GenBank/DDBJ databases">
        <authorList>
            <person name="Tran Van P."/>
        </authorList>
    </citation>
    <scope>NUCLEOTIDE SEQUENCE</scope>
</reference>
<evidence type="ECO:0000313" key="6">
    <source>
        <dbReference type="EMBL" id="CAD7279842.1"/>
    </source>
</evidence>
<protein>
    <recommendedName>
        <fullName evidence="2">G patch domain-containing protein 11</fullName>
    </recommendedName>
    <alternativeName>
        <fullName evidence="3">Coiled-coil domain-containing protein 75</fullName>
    </alternativeName>
</protein>
<dbReference type="PANTHER" id="PTHR21032:SF0">
    <property type="entry name" value="G PATCH DOMAIN-CONTAINING PROTEIN 11"/>
    <property type="match status" value="1"/>
</dbReference>
<dbReference type="PANTHER" id="PTHR21032">
    <property type="entry name" value="G PATCH DOMAIN-CONTAINING PROTEIN 11"/>
    <property type="match status" value="1"/>
</dbReference>
<dbReference type="Pfam" id="PF01585">
    <property type="entry name" value="G-patch"/>
    <property type="match status" value="1"/>
</dbReference>
<proteinExistence type="inferred from homology"/>
<accession>A0A7R9C2M1</accession>
<feature type="compositionally biased region" description="Acidic residues" evidence="4">
    <location>
        <begin position="202"/>
        <end position="217"/>
    </location>
</feature>
<dbReference type="Proteomes" id="UP000678499">
    <property type="component" value="Unassembled WGS sequence"/>
</dbReference>
<dbReference type="GO" id="GO:0003676">
    <property type="term" value="F:nucleic acid binding"/>
    <property type="evidence" value="ECO:0007669"/>
    <property type="project" value="InterPro"/>
</dbReference>
<evidence type="ECO:0000256" key="2">
    <source>
        <dbReference type="ARBA" id="ARBA00021978"/>
    </source>
</evidence>